<keyword evidence="1" id="KW-0812">Transmembrane</keyword>
<keyword evidence="1" id="KW-1133">Transmembrane helix</keyword>
<dbReference type="RefSeq" id="WP_130187432.1">
    <property type="nucleotide sequence ID" value="NZ_CP035913.1"/>
</dbReference>
<reference evidence="2 3" key="1">
    <citation type="submission" date="2019-02" db="EMBL/GenBank/DDBJ databases">
        <title>Draft Genome Sequences of Six Type Strains of the Genus Massilia.</title>
        <authorList>
            <person name="Miess H."/>
            <person name="Frediansyhah A."/>
            <person name="Gross H."/>
        </authorList>
    </citation>
    <scope>NUCLEOTIDE SEQUENCE [LARGE SCALE GENOMIC DNA]</scope>
    <source>
        <strain evidence="2 3">DSM 17473</strain>
    </source>
</reference>
<evidence type="ECO:0000256" key="1">
    <source>
        <dbReference type="SAM" id="Phobius"/>
    </source>
</evidence>
<dbReference type="AlphaFoldDB" id="A0A4P6L095"/>
<name>A0A4P6L095_9BURK</name>
<evidence type="ECO:0000313" key="3">
    <source>
        <dbReference type="Proteomes" id="UP000290637"/>
    </source>
</evidence>
<dbReference type="OrthoDB" id="8779954at2"/>
<sequence length="66" mass="7628">MRAIFWRTCSRVTGVVFPVTTVALFFTPHKAEWELALSATAVTAGCAWIYARDRPRRIMARAMRRR</sequence>
<dbReference type="EMBL" id="CP035913">
    <property type="protein sequence ID" value="QBE64312.1"/>
    <property type="molecule type" value="Genomic_DNA"/>
</dbReference>
<dbReference type="KEGG" id="plue:EWM63_16025"/>
<feature type="transmembrane region" description="Helical" evidence="1">
    <location>
        <begin position="12"/>
        <end position="29"/>
    </location>
</feature>
<keyword evidence="3" id="KW-1185">Reference proteome</keyword>
<protein>
    <submittedName>
        <fullName evidence="2">Uncharacterized protein</fullName>
    </submittedName>
</protein>
<accession>A0A4P6L095</accession>
<gene>
    <name evidence="2" type="ORF">EWM63_16025</name>
</gene>
<feature type="transmembrane region" description="Helical" evidence="1">
    <location>
        <begin position="35"/>
        <end position="51"/>
    </location>
</feature>
<dbReference type="Proteomes" id="UP000290637">
    <property type="component" value="Chromosome"/>
</dbReference>
<organism evidence="2 3">
    <name type="scientific">Pseudoduganella lutea</name>
    <dbReference type="NCBI Taxonomy" id="321985"/>
    <lineage>
        <taxon>Bacteria</taxon>
        <taxon>Pseudomonadati</taxon>
        <taxon>Pseudomonadota</taxon>
        <taxon>Betaproteobacteria</taxon>
        <taxon>Burkholderiales</taxon>
        <taxon>Oxalobacteraceae</taxon>
        <taxon>Telluria group</taxon>
        <taxon>Pseudoduganella</taxon>
    </lineage>
</organism>
<evidence type="ECO:0000313" key="2">
    <source>
        <dbReference type="EMBL" id="QBE64312.1"/>
    </source>
</evidence>
<keyword evidence="1" id="KW-0472">Membrane</keyword>
<proteinExistence type="predicted"/>